<dbReference type="GO" id="GO:0015744">
    <property type="term" value="P:succinate transport"/>
    <property type="evidence" value="ECO:0007669"/>
    <property type="project" value="TreeGrafter"/>
</dbReference>
<accession>E4KPF5</accession>
<dbReference type="EMBL" id="AENN01000015">
    <property type="protein sequence ID" value="EFR31242.1"/>
    <property type="molecule type" value="Genomic_DNA"/>
</dbReference>
<feature type="transmembrane region" description="Helical" evidence="7">
    <location>
        <begin position="167"/>
        <end position="190"/>
    </location>
</feature>
<feature type="transmembrane region" description="Helical" evidence="7">
    <location>
        <begin position="126"/>
        <end position="155"/>
    </location>
</feature>
<dbReference type="InterPro" id="IPR050539">
    <property type="entry name" value="ThrE_Dicarb/AminoAcid_Exp"/>
</dbReference>
<comment type="similarity">
    <text evidence="6">Belongs to the ThrE exporter (TC 2.A.79) family.</text>
</comment>
<dbReference type="RefSeq" id="WP_006418445.1">
    <property type="nucleotide sequence ID" value="NZ_AENN01000015.1"/>
</dbReference>
<keyword evidence="3 7" id="KW-0812">Transmembrane</keyword>
<evidence type="ECO:0000256" key="2">
    <source>
        <dbReference type="ARBA" id="ARBA00022475"/>
    </source>
</evidence>
<evidence type="ECO:0000256" key="6">
    <source>
        <dbReference type="ARBA" id="ARBA00034125"/>
    </source>
</evidence>
<evidence type="ECO:0000256" key="1">
    <source>
        <dbReference type="ARBA" id="ARBA00004651"/>
    </source>
</evidence>
<evidence type="ECO:0000256" key="4">
    <source>
        <dbReference type="ARBA" id="ARBA00022989"/>
    </source>
</evidence>
<evidence type="ECO:0000259" key="8">
    <source>
        <dbReference type="Pfam" id="PF06738"/>
    </source>
</evidence>
<dbReference type="PANTHER" id="PTHR34390">
    <property type="entry name" value="UPF0442 PROTEIN YJJB-RELATED"/>
    <property type="match status" value="1"/>
</dbReference>
<reference evidence="9 10" key="1">
    <citation type="submission" date="2010-10" db="EMBL/GenBank/DDBJ databases">
        <authorList>
            <person name="Durkin A.S."/>
            <person name="Madupu R."/>
            <person name="Torralba M."/>
            <person name="Gillis M."/>
            <person name="Methe B."/>
            <person name="Sutton G."/>
            <person name="Nelson K.E."/>
        </authorList>
    </citation>
    <scope>NUCLEOTIDE SEQUENCE [LARGE SCALE GENOMIC DNA]</scope>
    <source>
        <strain evidence="9 10">ACS-139-V-Col8</strain>
    </source>
</reference>
<organism evidence="9 10">
    <name type="scientific">Eremococcus coleocola ACS-139-V-Col8</name>
    <dbReference type="NCBI Taxonomy" id="908337"/>
    <lineage>
        <taxon>Bacteria</taxon>
        <taxon>Bacillati</taxon>
        <taxon>Bacillota</taxon>
        <taxon>Bacilli</taxon>
        <taxon>Lactobacillales</taxon>
        <taxon>Aerococcaceae</taxon>
        <taxon>Eremococcus</taxon>
    </lineage>
</organism>
<dbReference type="GO" id="GO:0005886">
    <property type="term" value="C:plasma membrane"/>
    <property type="evidence" value="ECO:0007669"/>
    <property type="project" value="UniProtKB-SubCell"/>
</dbReference>
<dbReference type="InterPro" id="IPR010619">
    <property type="entry name" value="ThrE-like_N"/>
</dbReference>
<keyword evidence="2" id="KW-1003">Cell membrane</keyword>
<keyword evidence="10" id="KW-1185">Reference proteome</keyword>
<dbReference type="OrthoDB" id="9813917at2"/>
<feature type="transmembrane region" description="Helical" evidence="7">
    <location>
        <begin position="228"/>
        <end position="251"/>
    </location>
</feature>
<dbReference type="eggNOG" id="COG2966">
    <property type="taxonomic scope" value="Bacteria"/>
</dbReference>
<dbReference type="GO" id="GO:0022857">
    <property type="term" value="F:transmembrane transporter activity"/>
    <property type="evidence" value="ECO:0007669"/>
    <property type="project" value="InterPro"/>
</dbReference>
<name>E4KPF5_9LACT</name>
<evidence type="ECO:0000313" key="10">
    <source>
        <dbReference type="Proteomes" id="UP000005990"/>
    </source>
</evidence>
<dbReference type="AlphaFoldDB" id="E4KPF5"/>
<comment type="caution">
    <text evidence="9">The sequence shown here is derived from an EMBL/GenBank/DDBJ whole genome shotgun (WGS) entry which is preliminary data.</text>
</comment>
<keyword evidence="4 7" id="KW-1133">Transmembrane helix</keyword>
<dbReference type="PANTHER" id="PTHR34390:SF2">
    <property type="entry name" value="SUCCINATE TRANSPORTER SUBUNIT YJJP-RELATED"/>
    <property type="match status" value="1"/>
</dbReference>
<proteinExistence type="inferred from homology"/>
<evidence type="ECO:0000256" key="7">
    <source>
        <dbReference type="SAM" id="Phobius"/>
    </source>
</evidence>
<evidence type="ECO:0000256" key="5">
    <source>
        <dbReference type="ARBA" id="ARBA00023136"/>
    </source>
</evidence>
<dbReference type="STRING" id="908337.HMPREF9257_1443"/>
<sequence>MVTKYKKIAEVAALAGKILLESHAESYRVEETVYHILKTSGFSMTEVVSTSTGLTMTLDDDDEAIDPITLVRRVNERTTHLSKIYRVNNISRALVKEEMDIETAYKKLLKIDASEYNVFSKDLATILLVLGFAILFGANGIELILAFLTGCLVAFSRILKEWLALNGFIYGIISTLISSFCLSLIVTLIPGKINQDIIIVSALMPLFPGTAFTNGIRDVLKGDYVSGVARIADAFVIAVSLALGVALGLFLSQGVQSWFN</sequence>
<comment type="subcellular location">
    <subcellularLocation>
        <location evidence="1">Cell membrane</location>
        <topology evidence="1">Multi-pass membrane protein</topology>
    </subcellularLocation>
</comment>
<protein>
    <recommendedName>
        <fullName evidence="8">Threonine/serine exporter-like N-terminal domain-containing protein</fullName>
    </recommendedName>
</protein>
<evidence type="ECO:0000313" key="9">
    <source>
        <dbReference type="EMBL" id="EFR31242.1"/>
    </source>
</evidence>
<feature type="domain" description="Threonine/serine exporter-like N-terminal" evidence="8">
    <location>
        <begin position="11"/>
        <end position="251"/>
    </location>
</feature>
<feature type="transmembrane region" description="Helical" evidence="7">
    <location>
        <begin position="197"/>
        <end position="216"/>
    </location>
</feature>
<dbReference type="Proteomes" id="UP000005990">
    <property type="component" value="Unassembled WGS sequence"/>
</dbReference>
<dbReference type="Pfam" id="PF06738">
    <property type="entry name" value="ThrE"/>
    <property type="match status" value="1"/>
</dbReference>
<evidence type="ECO:0000256" key="3">
    <source>
        <dbReference type="ARBA" id="ARBA00022692"/>
    </source>
</evidence>
<gene>
    <name evidence="9" type="ORF">HMPREF9257_1443</name>
</gene>
<keyword evidence="5 7" id="KW-0472">Membrane</keyword>